<dbReference type="EMBL" id="CP043329">
    <property type="protein sequence ID" value="QEK50339.1"/>
    <property type="molecule type" value="Genomic_DNA"/>
</dbReference>
<dbReference type="InterPro" id="IPR020271">
    <property type="entry name" value="Uncharacterised_MJ1172"/>
</dbReference>
<reference evidence="1 2" key="1">
    <citation type="submission" date="2019-08" db="EMBL/GenBank/DDBJ databases">
        <title>Pedobacter sp. nov., isolated from Han river, South Korea.</title>
        <authorList>
            <person name="Lee D.-H."/>
            <person name="Kim Y.-S."/>
            <person name="Hwang E.-M."/>
            <person name="Le Tran T.C."/>
            <person name="Cha C.-J."/>
        </authorList>
    </citation>
    <scope>NUCLEOTIDE SEQUENCE [LARGE SCALE GENOMIC DNA]</scope>
    <source>
        <strain evidence="1 2">CJ43</strain>
    </source>
</reference>
<evidence type="ECO:0000313" key="1">
    <source>
        <dbReference type="EMBL" id="QEK50339.1"/>
    </source>
</evidence>
<proteinExistence type="predicted"/>
<dbReference type="AlphaFoldDB" id="A0A5C0VE51"/>
<accession>A0A5C0VE51</accession>
<name>A0A5C0VE51_9SPHI</name>
<dbReference type="KEGG" id="pej:FYC62_00650"/>
<protein>
    <submittedName>
        <fullName evidence="1">Uncharacterized protein</fullName>
    </submittedName>
</protein>
<dbReference type="Proteomes" id="UP000323653">
    <property type="component" value="Chromosome"/>
</dbReference>
<sequence>METLIVHPENKEQLAAIKAFMKALKINFEKKLEESPYNPEFVDMIKKAEKNPSYKTVDPNNLWESLQLK</sequence>
<gene>
    <name evidence="1" type="ORF">FYC62_00650</name>
</gene>
<keyword evidence="2" id="KW-1185">Reference proteome</keyword>
<dbReference type="Pfam" id="PF10884">
    <property type="entry name" value="DUF2683"/>
    <property type="match status" value="1"/>
</dbReference>
<evidence type="ECO:0000313" key="2">
    <source>
        <dbReference type="Proteomes" id="UP000323653"/>
    </source>
</evidence>
<dbReference type="RefSeq" id="WP_149073545.1">
    <property type="nucleotide sequence ID" value="NZ_CP043329.1"/>
</dbReference>
<organism evidence="1 2">
    <name type="scientific">Pedobacter aquae</name>
    <dbReference type="NCBI Taxonomy" id="2605747"/>
    <lineage>
        <taxon>Bacteria</taxon>
        <taxon>Pseudomonadati</taxon>
        <taxon>Bacteroidota</taxon>
        <taxon>Sphingobacteriia</taxon>
        <taxon>Sphingobacteriales</taxon>
        <taxon>Sphingobacteriaceae</taxon>
        <taxon>Pedobacter</taxon>
    </lineage>
</organism>